<reference evidence="2 3" key="1">
    <citation type="submission" date="2018-06" db="EMBL/GenBank/DDBJ databases">
        <title>A transcriptomic atlas of mushroom development highlights an independent origin of complex multicellularity.</title>
        <authorList>
            <consortium name="DOE Joint Genome Institute"/>
            <person name="Krizsan K."/>
            <person name="Almasi E."/>
            <person name="Merenyi Z."/>
            <person name="Sahu N."/>
            <person name="Viragh M."/>
            <person name="Koszo T."/>
            <person name="Mondo S."/>
            <person name="Kiss B."/>
            <person name="Balint B."/>
            <person name="Kues U."/>
            <person name="Barry K."/>
            <person name="Hegedus J.C."/>
            <person name="Henrissat B."/>
            <person name="Johnson J."/>
            <person name="Lipzen A."/>
            <person name="Ohm R."/>
            <person name="Nagy I."/>
            <person name="Pangilinan J."/>
            <person name="Yan J."/>
            <person name="Xiong Y."/>
            <person name="Grigoriev I.V."/>
            <person name="Hibbett D.S."/>
            <person name="Nagy L.G."/>
        </authorList>
    </citation>
    <scope>NUCLEOTIDE SEQUENCE [LARGE SCALE GENOMIC DNA]</scope>
    <source>
        <strain evidence="2 3">SZMC22713</strain>
    </source>
</reference>
<keyword evidence="3" id="KW-1185">Reference proteome</keyword>
<proteinExistence type="predicted"/>
<gene>
    <name evidence="2" type="ORF">BD410DRAFT_829345</name>
</gene>
<dbReference type="AlphaFoldDB" id="A0A4Y7Q0S8"/>
<feature type="region of interest" description="Disordered" evidence="1">
    <location>
        <begin position="581"/>
        <end position="614"/>
    </location>
</feature>
<protein>
    <submittedName>
        <fullName evidence="2">Uncharacterized protein</fullName>
    </submittedName>
</protein>
<dbReference type="VEuPathDB" id="FungiDB:BD410DRAFT_829345"/>
<dbReference type="Proteomes" id="UP000294933">
    <property type="component" value="Unassembled WGS sequence"/>
</dbReference>
<accession>A0A4Y7Q0S8</accession>
<organism evidence="2 3">
    <name type="scientific">Rickenella mellea</name>
    <dbReference type="NCBI Taxonomy" id="50990"/>
    <lineage>
        <taxon>Eukaryota</taxon>
        <taxon>Fungi</taxon>
        <taxon>Dikarya</taxon>
        <taxon>Basidiomycota</taxon>
        <taxon>Agaricomycotina</taxon>
        <taxon>Agaricomycetes</taxon>
        <taxon>Hymenochaetales</taxon>
        <taxon>Rickenellaceae</taxon>
        <taxon>Rickenella</taxon>
    </lineage>
</organism>
<evidence type="ECO:0000313" key="3">
    <source>
        <dbReference type="Proteomes" id="UP000294933"/>
    </source>
</evidence>
<feature type="region of interest" description="Disordered" evidence="1">
    <location>
        <begin position="356"/>
        <end position="391"/>
    </location>
</feature>
<dbReference type="STRING" id="50990.A0A4Y7Q0S8"/>
<evidence type="ECO:0000256" key="1">
    <source>
        <dbReference type="SAM" id="MobiDB-lite"/>
    </source>
</evidence>
<feature type="compositionally biased region" description="Polar residues" evidence="1">
    <location>
        <begin position="593"/>
        <end position="605"/>
    </location>
</feature>
<dbReference type="OrthoDB" id="2422840at2759"/>
<sequence length="1063" mass="116336">MLPVDPFDQLKAQIGKIDAYKEEWEVRPAVARVIRGAFGKSGVVKTRRVWYEEKDGSVDFPNLPHRVMSPVLTCSAQHATPQIGKSTTANIGGATDTISTHLRSLAINIVPMESMDEPKPLNRDAVLDLKPTIDAETQSGIRTLLEKCGLGSKRSVSASESIPSAALSFLRSDSPIPEVSFEPMSPPIFARVRREDVKDQGPDLGMQNLGDLAEAIPELKLDEGDLQTDFIRENLVVVNGWSALVSSQTELDTPALSSGSSEVDELEDDDMWLPSSPGKLPPVVASLMDAKLDDHIISRSERIDGAHLRGASKGGPIVEGQSLHSFLTPLILPEAVRSVEKIPELSSLPTRIPSLAPSLSMLGQPPSEADEAPLKSVAGDDDGSHSDNDIGASLKTLYKPLNGENPKKFVMQERLDGKDGVLMDVLSMCPPNIHEPDETLPKSMSSLVPQIQTHELHGGVTADVKSSGSVLPASLKKVVGIKSLNLELSWRPFNFGRKVPTHEQISDVSFSLTDVVSIDDTDRRRFEGLLATADSSDLPSDSNYMKEDLTDVPNLLKAEANDVQIILTRAERRRLAGYVEESHDAEEEFAPEESTNLVEASPESQRPSKRPRTDSAALTLVNDHEKAFEPDLRDLNGISQDLVVEDFVSAYEPEDFEPSNDVLYYIPAPDPTFDNGNFLEESTLASASVGGYRVDSAANAKTTNFEPFVGKQAPLGLNYRNFQDDVGGLMGVEHATSKNASKQARHTPTPDNRRFLNSWLEAKGVAPTEGPIAPIPSAIIHDTMLSDCTDISAEPSPIHAPPEVLADRHTLTLPDAWDYPRNPNCYMASLDLIQKRALVRCLYSELCAVELVERDHLCGVDIIVNPSSAIVFRSLAALPSQCDEFLKQLSSLSWSYSCILIIFEAFPASMMYRSCKPGLMPSAYTPPVLKVLKRLRRDLGLHEGLGNKCAECLIQFAFAESVEDAAMFARMFGSRSPLGLSWDASRWMGSDEQEGEAELATMPGMNPFASSVMLRRCRWDELVDMPSEVRRMVFGPLVGRRMIDGFNCVLNQRLASINMCSDG</sequence>
<evidence type="ECO:0000313" key="2">
    <source>
        <dbReference type="EMBL" id="TDL20906.1"/>
    </source>
</evidence>
<name>A0A4Y7Q0S8_9AGAM</name>
<dbReference type="EMBL" id="ML170184">
    <property type="protein sequence ID" value="TDL20906.1"/>
    <property type="molecule type" value="Genomic_DNA"/>
</dbReference>